<dbReference type="Proteomes" id="UP000261166">
    <property type="component" value="Unassembled WGS sequence"/>
</dbReference>
<keyword evidence="1" id="KW-0812">Transmembrane</keyword>
<organism evidence="2 4">
    <name type="scientific">Eisenbergiella massiliensis</name>
    <dbReference type="NCBI Taxonomy" id="1720294"/>
    <lineage>
        <taxon>Bacteria</taxon>
        <taxon>Bacillati</taxon>
        <taxon>Bacillota</taxon>
        <taxon>Clostridia</taxon>
        <taxon>Lachnospirales</taxon>
        <taxon>Lachnospiraceae</taxon>
        <taxon>Eisenbergiella</taxon>
    </lineage>
</organism>
<keyword evidence="1" id="KW-0472">Membrane</keyword>
<evidence type="ECO:0000313" key="5">
    <source>
        <dbReference type="Proteomes" id="UP000261166"/>
    </source>
</evidence>
<gene>
    <name evidence="3" type="ORF">DWY69_31515</name>
    <name evidence="2" type="ORF">DXC51_26385</name>
</gene>
<feature type="transmembrane region" description="Helical" evidence="1">
    <location>
        <begin position="56"/>
        <end position="78"/>
    </location>
</feature>
<accession>A0A3E3HVW6</accession>
<dbReference type="AlphaFoldDB" id="A0A3E3HVW6"/>
<evidence type="ECO:0000313" key="2">
    <source>
        <dbReference type="EMBL" id="RGE55974.1"/>
    </source>
</evidence>
<evidence type="ECO:0000313" key="3">
    <source>
        <dbReference type="EMBL" id="RGE57620.1"/>
    </source>
</evidence>
<dbReference type="Proteomes" id="UP000260812">
    <property type="component" value="Unassembled WGS sequence"/>
</dbReference>
<proteinExistence type="predicted"/>
<keyword evidence="1" id="KW-1133">Transmembrane helix</keyword>
<sequence length="88" mass="10617">MTEEKKQKLTAARAKVDKANKWRLTFLFIAVLFLLFIFFGGKFFEQTPWFQTAKQWIYFITGWDLIFVLISTLIQFYFTIKYNKIVKS</sequence>
<dbReference type="EMBL" id="QVLU01000084">
    <property type="protein sequence ID" value="RGE57620.1"/>
    <property type="molecule type" value="Genomic_DNA"/>
</dbReference>
<protein>
    <submittedName>
        <fullName evidence="2">Uncharacterized protein</fullName>
    </submittedName>
</protein>
<evidence type="ECO:0000256" key="1">
    <source>
        <dbReference type="SAM" id="Phobius"/>
    </source>
</evidence>
<comment type="caution">
    <text evidence="2">The sequence shown here is derived from an EMBL/GenBank/DDBJ whole genome shotgun (WGS) entry which is preliminary data.</text>
</comment>
<feature type="transmembrane region" description="Helical" evidence="1">
    <location>
        <begin position="21"/>
        <end position="44"/>
    </location>
</feature>
<evidence type="ECO:0000313" key="4">
    <source>
        <dbReference type="Proteomes" id="UP000260812"/>
    </source>
</evidence>
<reference evidence="2 5" key="1">
    <citation type="submission" date="2018-08" db="EMBL/GenBank/DDBJ databases">
        <title>A genome reference for cultivated species of the human gut microbiota.</title>
        <authorList>
            <person name="Zou Y."/>
            <person name="Xue W."/>
            <person name="Luo G."/>
        </authorList>
    </citation>
    <scope>NUCLEOTIDE SEQUENCE [LARGE SCALE GENOMIC DNA]</scope>
    <source>
        <strain evidence="3 5">AF26-4BH</strain>
        <strain evidence="2">TF05-5AC</strain>
    </source>
</reference>
<dbReference type="RefSeq" id="WP_021638898.1">
    <property type="nucleotide sequence ID" value="NZ_QVLU01000084.1"/>
</dbReference>
<name>A0A3E3HVW6_9FIRM</name>
<keyword evidence="4" id="KW-1185">Reference proteome</keyword>
<dbReference type="EMBL" id="QVLV01000032">
    <property type="protein sequence ID" value="RGE55974.1"/>
    <property type="molecule type" value="Genomic_DNA"/>
</dbReference>